<dbReference type="PROSITE" id="PS51447">
    <property type="entry name" value="FDX_ACB"/>
    <property type="match status" value="1"/>
</dbReference>
<dbReference type="NCBIfam" id="TIGR00472">
    <property type="entry name" value="pheT_bact"/>
    <property type="match status" value="1"/>
</dbReference>
<dbReference type="Gene3D" id="3.30.70.380">
    <property type="entry name" value="Ferrodoxin-fold anticodon-binding domain"/>
    <property type="match status" value="1"/>
</dbReference>
<keyword evidence="6 13" id="KW-0479">Metal-binding</keyword>
<dbReference type="EMBL" id="CP007139">
    <property type="protein sequence ID" value="AIE83638.1"/>
    <property type="molecule type" value="Genomic_DNA"/>
</dbReference>
<gene>
    <name evidence="13" type="primary">pheT</name>
    <name evidence="16" type="ORF">OP10G_0270</name>
</gene>
<sequence>MKFPHSMLLDFVQTDLDANAIGDLLTMAGFELEGIEEVEGEPVLDIKVMSNRGDGLSVFGLSREVLAKDSKAKATDLYQRAAARFVDENRHDFELESNVATIEAEECNRFACRAFVGVLGHGESPAWMQKRLRQTGMRPISLLVDLTNYVMLELGQPLHAFDREKLHGGGIVVRYARPGDRLTTLNGEEHELNGQMMICDAERPVGVPGVMGGLETEVTASTKTVLLESANFRNTTVRKTRKQLGLATEASYRFERSVDPDGVVAAIHRFSELLAASAPDVKLSNIVDLYPRPPERRSIVLRSSRASRLLGMEITSEQAQSYLARLGFEVRPMAEPGTFEVTMPSWRPDILREEDLVEELGRVHGYERIPERLPEGTTTLGGPHGEYLAYDRLRETAVKAGFIQIVSHSLRDFHPLERSDKDRIGPRVVASPEHAILRDSLLPSLADAASETGGRNLHLVEMGQVFWREGSAYSERRRLALLSTGELLPSDRKGAESRHADFFSLKGSLQAILGGVNVHVSFVPKGDDPRFHPTLQAEIVAGSRSAGVIGQIHPDVAEALKLPAATFLAEIDVVDALKNGSEDIHVRSISRNPAVRRDMAVLVDKSVPYERVAAAIAKAAGDVLERQWLFDVFEGAGIPAGKHSLGIALQLRKAGENFTDEEANQVRDRAVAALAEFGATTR</sequence>
<comment type="subcellular location">
    <subcellularLocation>
        <location evidence="1 13">Cytoplasm</location>
    </subcellularLocation>
</comment>
<keyword evidence="9 13" id="KW-0460">Magnesium</keyword>
<dbReference type="Gene3D" id="3.50.40.10">
    <property type="entry name" value="Phenylalanyl-trna Synthetase, Chain B, domain 3"/>
    <property type="match status" value="1"/>
</dbReference>
<dbReference type="Gene3D" id="3.30.56.10">
    <property type="match status" value="2"/>
</dbReference>
<dbReference type="CDD" id="cd00769">
    <property type="entry name" value="PheRS_beta_core"/>
    <property type="match status" value="1"/>
</dbReference>
<dbReference type="InterPro" id="IPR020825">
    <property type="entry name" value="Phe-tRNA_synthase-like_B3/B4"/>
</dbReference>
<dbReference type="InterPro" id="IPR005147">
    <property type="entry name" value="tRNA_synthase_B5-dom"/>
</dbReference>
<dbReference type="PANTHER" id="PTHR10947">
    <property type="entry name" value="PHENYLALANYL-TRNA SYNTHETASE BETA CHAIN AND LEUCINE-RICH REPEAT-CONTAINING PROTEIN 47"/>
    <property type="match status" value="1"/>
</dbReference>
<dbReference type="InterPro" id="IPR009061">
    <property type="entry name" value="DNA-bd_dom_put_sf"/>
</dbReference>
<keyword evidence="8 13" id="KW-0067">ATP-binding</keyword>
<dbReference type="GO" id="GO:0004826">
    <property type="term" value="F:phenylalanine-tRNA ligase activity"/>
    <property type="evidence" value="ECO:0007669"/>
    <property type="project" value="UniProtKB-UniRule"/>
</dbReference>
<dbReference type="eggNOG" id="COG0072">
    <property type="taxonomic scope" value="Bacteria"/>
</dbReference>
<evidence type="ECO:0000256" key="7">
    <source>
        <dbReference type="ARBA" id="ARBA00022741"/>
    </source>
</evidence>
<keyword evidence="17" id="KW-1185">Reference proteome</keyword>
<dbReference type="AlphaFoldDB" id="A0A068NJ67"/>
<dbReference type="Pfam" id="PF17759">
    <property type="entry name" value="tRNA_synthFbeta"/>
    <property type="match status" value="1"/>
</dbReference>
<dbReference type="InterPro" id="IPR004532">
    <property type="entry name" value="Phe-tRNA-ligase_IIc_bsu_bact"/>
</dbReference>
<evidence type="ECO:0000313" key="16">
    <source>
        <dbReference type="EMBL" id="AIE83638.1"/>
    </source>
</evidence>
<dbReference type="SUPFAM" id="SSF54991">
    <property type="entry name" value="Anticodon-binding domain of PheRS"/>
    <property type="match status" value="1"/>
</dbReference>
<dbReference type="GO" id="GO:0006432">
    <property type="term" value="P:phenylalanyl-tRNA aminoacylation"/>
    <property type="evidence" value="ECO:0007669"/>
    <property type="project" value="UniProtKB-UniRule"/>
</dbReference>
<evidence type="ECO:0000259" key="15">
    <source>
        <dbReference type="PROSITE" id="PS51483"/>
    </source>
</evidence>
<evidence type="ECO:0000259" key="14">
    <source>
        <dbReference type="PROSITE" id="PS51447"/>
    </source>
</evidence>
<dbReference type="PANTHER" id="PTHR10947:SF0">
    <property type="entry name" value="PHENYLALANINE--TRNA LIGASE BETA SUBUNIT"/>
    <property type="match status" value="1"/>
</dbReference>
<evidence type="ECO:0000256" key="3">
    <source>
        <dbReference type="ARBA" id="ARBA00011209"/>
    </source>
</evidence>
<evidence type="ECO:0000256" key="9">
    <source>
        <dbReference type="ARBA" id="ARBA00022842"/>
    </source>
</evidence>
<dbReference type="RefSeq" id="WP_025227693.1">
    <property type="nucleotide sequence ID" value="NZ_CP007139.1"/>
</dbReference>
<keyword evidence="10 13" id="KW-0648">Protein biosynthesis</keyword>
<evidence type="ECO:0000256" key="5">
    <source>
        <dbReference type="ARBA" id="ARBA00022598"/>
    </source>
</evidence>
<dbReference type="SUPFAM" id="SSF56037">
    <property type="entry name" value="PheT/TilS domain"/>
    <property type="match status" value="1"/>
</dbReference>
<dbReference type="EC" id="6.1.1.20" evidence="13"/>
<dbReference type="Gene3D" id="3.30.930.10">
    <property type="entry name" value="Bira Bifunctional Protein, Domain 2"/>
    <property type="match status" value="1"/>
</dbReference>
<comment type="catalytic activity">
    <reaction evidence="12 13">
        <text>tRNA(Phe) + L-phenylalanine + ATP = L-phenylalanyl-tRNA(Phe) + AMP + diphosphate + H(+)</text>
        <dbReference type="Rhea" id="RHEA:19413"/>
        <dbReference type="Rhea" id="RHEA-COMP:9668"/>
        <dbReference type="Rhea" id="RHEA-COMP:9699"/>
        <dbReference type="ChEBI" id="CHEBI:15378"/>
        <dbReference type="ChEBI" id="CHEBI:30616"/>
        <dbReference type="ChEBI" id="CHEBI:33019"/>
        <dbReference type="ChEBI" id="CHEBI:58095"/>
        <dbReference type="ChEBI" id="CHEBI:78442"/>
        <dbReference type="ChEBI" id="CHEBI:78531"/>
        <dbReference type="ChEBI" id="CHEBI:456215"/>
        <dbReference type="EC" id="6.1.1.20"/>
    </reaction>
</comment>
<feature type="binding site" evidence="13">
    <location>
        <position position="355"/>
    </location>
    <ligand>
        <name>Mg(2+)</name>
        <dbReference type="ChEBI" id="CHEBI:18420"/>
        <note>shared with alpha subunit</note>
    </ligand>
</feature>
<dbReference type="InterPro" id="IPR041616">
    <property type="entry name" value="PheRS_beta_core"/>
</dbReference>
<evidence type="ECO:0000256" key="8">
    <source>
        <dbReference type="ARBA" id="ARBA00022840"/>
    </source>
</evidence>
<dbReference type="Pfam" id="PF03147">
    <property type="entry name" value="FDX-ACB"/>
    <property type="match status" value="1"/>
</dbReference>
<dbReference type="FunFam" id="3.30.56.10:FF:000002">
    <property type="entry name" value="Phenylalanine--tRNA ligase beta subunit"/>
    <property type="match status" value="1"/>
</dbReference>
<dbReference type="HOGENOM" id="CLU_016891_0_0_0"/>
<dbReference type="SUPFAM" id="SSF55681">
    <property type="entry name" value="Class II aaRS and biotin synthetases"/>
    <property type="match status" value="1"/>
</dbReference>
<evidence type="ECO:0000256" key="4">
    <source>
        <dbReference type="ARBA" id="ARBA00022490"/>
    </source>
</evidence>
<dbReference type="InterPro" id="IPR005121">
    <property type="entry name" value="Fdx_antiC-bd"/>
</dbReference>
<reference evidence="16 17" key="1">
    <citation type="journal article" date="2014" name="PLoS ONE">
        <title>The first complete genome sequence of the class fimbriimonadia in the phylum armatimonadetes.</title>
        <authorList>
            <person name="Hu Z.Y."/>
            <person name="Wang Y.Z."/>
            <person name="Im W.T."/>
            <person name="Wang S.Y."/>
            <person name="Zhao G.P."/>
            <person name="Zheng H.J."/>
            <person name="Quan Z.X."/>
        </authorList>
    </citation>
    <scope>NUCLEOTIDE SEQUENCE [LARGE SCALE GENOMIC DNA]</scope>
    <source>
        <strain evidence="16">Gsoil 348</strain>
    </source>
</reference>
<evidence type="ECO:0000313" key="17">
    <source>
        <dbReference type="Proteomes" id="UP000027982"/>
    </source>
</evidence>
<dbReference type="InterPro" id="IPR005146">
    <property type="entry name" value="B3/B4_tRNA-bd"/>
</dbReference>
<keyword evidence="4 13" id="KW-0963">Cytoplasm</keyword>
<dbReference type="HAMAP" id="MF_00283">
    <property type="entry name" value="Phe_tRNA_synth_beta1"/>
    <property type="match status" value="1"/>
</dbReference>
<feature type="domain" description="B5" evidence="15">
    <location>
        <begin position="294"/>
        <end position="371"/>
    </location>
</feature>
<evidence type="ECO:0000256" key="1">
    <source>
        <dbReference type="ARBA" id="ARBA00004496"/>
    </source>
</evidence>
<evidence type="ECO:0000256" key="11">
    <source>
        <dbReference type="ARBA" id="ARBA00023146"/>
    </source>
</evidence>
<dbReference type="InterPro" id="IPR036690">
    <property type="entry name" value="Fdx_antiC-bd_sf"/>
</dbReference>
<dbReference type="GO" id="GO:0003723">
    <property type="term" value="F:RNA binding"/>
    <property type="evidence" value="ECO:0007669"/>
    <property type="project" value="InterPro"/>
</dbReference>
<name>A0A068NJ67_FIMGI</name>
<evidence type="ECO:0000256" key="12">
    <source>
        <dbReference type="ARBA" id="ARBA00049255"/>
    </source>
</evidence>
<dbReference type="SMART" id="SM00896">
    <property type="entry name" value="FDX-ACB"/>
    <property type="match status" value="1"/>
</dbReference>
<keyword evidence="11 13" id="KW-0030">Aminoacyl-tRNA synthetase</keyword>
<keyword evidence="7 13" id="KW-0547">Nucleotide-binding</keyword>
<dbReference type="GO" id="GO:0009328">
    <property type="term" value="C:phenylalanine-tRNA ligase complex"/>
    <property type="evidence" value="ECO:0007669"/>
    <property type="project" value="TreeGrafter"/>
</dbReference>
<protein>
    <recommendedName>
        <fullName evidence="13">Phenylalanine--tRNA ligase beta subunit</fullName>
        <ecNumber evidence="13">6.1.1.20</ecNumber>
    </recommendedName>
    <alternativeName>
        <fullName evidence="13">Phenylalanyl-tRNA synthetase beta subunit</fullName>
        <shortName evidence="13">PheRS</shortName>
    </alternativeName>
</protein>
<dbReference type="PROSITE" id="PS51483">
    <property type="entry name" value="B5"/>
    <property type="match status" value="1"/>
</dbReference>
<dbReference type="Pfam" id="PF03484">
    <property type="entry name" value="B5"/>
    <property type="match status" value="1"/>
</dbReference>
<evidence type="ECO:0000256" key="2">
    <source>
        <dbReference type="ARBA" id="ARBA00008653"/>
    </source>
</evidence>
<evidence type="ECO:0000256" key="10">
    <source>
        <dbReference type="ARBA" id="ARBA00022917"/>
    </source>
</evidence>
<proteinExistence type="inferred from homology"/>
<evidence type="ECO:0000256" key="13">
    <source>
        <dbReference type="HAMAP-Rule" id="MF_00283"/>
    </source>
</evidence>
<comment type="similarity">
    <text evidence="2 13">Belongs to the phenylalanyl-tRNA synthetase beta subunit family. Type 1 subfamily.</text>
</comment>
<feature type="binding site" evidence="13">
    <location>
        <position position="358"/>
    </location>
    <ligand>
        <name>Mg(2+)</name>
        <dbReference type="ChEBI" id="CHEBI:18420"/>
        <note>shared with alpha subunit</note>
    </ligand>
</feature>
<feature type="binding site" evidence="13">
    <location>
        <position position="349"/>
    </location>
    <ligand>
        <name>Mg(2+)</name>
        <dbReference type="ChEBI" id="CHEBI:18420"/>
        <note>shared with alpha subunit</note>
    </ligand>
</feature>
<feature type="domain" description="FDX-ACB" evidence="14">
    <location>
        <begin position="590"/>
        <end position="682"/>
    </location>
</feature>
<dbReference type="Proteomes" id="UP000027982">
    <property type="component" value="Chromosome"/>
</dbReference>
<dbReference type="Pfam" id="PF03483">
    <property type="entry name" value="B3_4"/>
    <property type="match status" value="1"/>
</dbReference>
<keyword evidence="5 13" id="KW-0436">Ligase</keyword>
<dbReference type="GO" id="GO:0005524">
    <property type="term" value="F:ATP binding"/>
    <property type="evidence" value="ECO:0007669"/>
    <property type="project" value="UniProtKB-UniRule"/>
</dbReference>
<dbReference type="InterPro" id="IPR045864">
    <property type="entry name" value="aa-tRNA-synth_II/BPL/LPL"/>
</dbReference>
<feature type="binding site" evidence="13">
    <location>
        <position position="359"/>
    </location>
    <ligand>
        <name>Mg(2+)</name>
        <dbReference type="ChEBI" id="CHEBI:18420"/>
        <note>shared with alpha subunit</note>
    </ligand>
</feature>
<dbReference type="SUPFAM" id="SSF46955">
    <property type="entry name" value="Putative DNA-binding domain"/>
    <property type="match status" value="2"/>
</dbReference>
<accession>A0A068NJ67</accession>
<comment type="subunit">
    <text evidence="3 13">Tetramer of two alpha and two beta subunits.</text>
</comment>
<dbReference type="KEGG" id="fgi:OP10G_0270"/>
<dbReference type="GO" id="GO:0000287">
    <property type="term" value="F:magnesium ion binding"/>
    <property type="evidence" value="ECO:0007669"/>
    <property type="project" value="UniProtKB-UniRule"/>
</dbReference>
<comment type="cofactor">
    <cofactor evidence="13">
        <name>Mg(2+)</name>
        <dbReference type="ChEBI" id="CHEBI:18420"/>
    </cofactor>
    <text evidence="13">Binds 2 magnesium ions per tetramer.</text>
</comment>
<evidence type="ECO:0000256" key="6">
    <source>
        <dbReference type="ARBA" id="ARBA00022723"/>
    </source>
</evidence>
<dbReference type="InterPro" id="IPR045060">
    <property type="entry name" value="Phe-tRNA-ligase_IIc_bsu"/>
</dbReference>
<dbReference type="SMART" id="SM00873">
    <property type="entry name" value="B3_4"/>
    <property type="match status" value="1"/>
</dbReference>
<organism evidence="16 17">
    <name type="scientific">Fimbriimonas ginsengisoli Gsoil 348</name>
    <dbReference type="NCBI Taxonomy" id="661478"/>
    <lineage>
        <taxon>Bacteria</taxon>
        <taxon>Bacillati</taxon>
        <taxon>Armatimonadota</taxon>
        <taxon>Fimbriimonadia</taxon>
        <taxon>Fimbriimonadales</taxon>
        <taxon>Fimbriimonadaceae</taxon>
        <taxon>Fimbriimonas</taxon>
    </lineage>
</organism>
<dbReference type="SMART" id="SM00874">
    <property type="entry name" value="B5"/>
    <property type="match status" value="1"/>
</dbReference>
<dbReference type="STRING" id="661478.OP10G_0270"/>
<dbReference type="OrthoDB" id="9805455at2"/>